<dbReference type="KEGG" id="mprn:Q3V37_25855"/>
<dbReference type="InterPro" id="IPR007560">
    <property type="entry name" value="Restrct_endonuc_IV_Mrr"/>
</dbReference>
<dbReference type="GO" id="GO:0004519">
    <property type="term" value="F:endonuclease activity"/>
    <property type="evidence" value="ECO:0007669"/>
    <property type="project" value="UniProtKB-KW"/>
</dbReference>
<dbReference type="GO" id="GO:0003677">
    <property type="term" value="F:DNA binding"/>
    <property type="evidence" value="ECO:0007669"/>
    <property type="project" value="InterPro"/>
</dbReference>
<name>A0AAJ6L1P1_9ACTN</name>
<dbReference type="InterPro" id="IPR011856">
    <property type="entry name" value="tRNA_endonuc-like_dom_sf"/>
</dbReference>
<evidence type="ECO:0000313" key="2">
    <source>
        <dbReference type="EMBL" id="WLS44775.1"/>
    </source>
</evidence>
<evidence type="ECO:0000259" key="1">
    <source>
        <dbReference type="Pfam" id="PF04471"/>
    </source>
</evidence>
<keyword evidence="2" id="KW-0255">Endonuclease</keyword>
<organism evidence="2 3">
    <name type="scientific">Micromonospora profundi</name>
    <dbReference type="NCBI Taxonomy" id="1420889"/>
    <lineage>
        <taxon>Bacteria</taxon>
        <taxon>Bacillati</taxon>
        <taxon>Actinomycetota</taxon>
        <taxon>Actinomycetes</taxon>
        <taxon>Micromonosporales</taxon>
        <taxon>Micromonosporaceae</taxon>
        <taxon>Micromonospora</taxon>
    </lineage>
</organism>
<keyword evidence="2" id="KW-0378">Hydrolase</keyword>
<dbReference type="EMBL" id="CP130472">
    <property type="protein sequence ID" value="WLS44775.1"/>
    <property type="molecule type" value="Genomic_DNA"/>
</dbReference>
<dbReference type="SUPFAM" id="SSF52980">
    <property type="entry name" value="Restriction endonuclease-like"/>
    <property type="match status" value="1"/>
</dbReference>
<gene>
    <name evidence="2" type="ORF">Q3V37_25855</name>
</gene>
<protein>
    <submittedName>
        <fullName evidence="2">Restriction endonuclease</fullName>
    </submittedName>
</protein>
<evidence type="ECO:0000313" key="3">
    <source>
        <dbReference type="Proteomes" id="UP001235874"/>
    </source>
</evidence>
<proteinExistence type="predicted"/>
<dbReference type="RefSeq" id="WP_306271963.1">
    <property type="nucleotide sequence ID" value="NZ_CP130472.1"/>
</dbReference>
<feature type="domain" description="Restriction endonuclease type IV Mrr" evidence="1">
    <location>
        <begin position="23"/>
        <end position="130"/>
    </location>
</feature>
<sequence>MRNKDMRKVLQAAQDMPDAARRGRELEAITADLFRRDHFRVQLNPGAARPRQTDLIAIKVTDIYLVECKWRSDKANIDDIDALRSRLRRADTHAIGILLSYRGFTEPVLAEVLANRAQPILLLSGDELERVAAGFYTLSDLLWRKRQALLVDGEVLLDEPTDRRMERLVRLPEAEYELLWPDGRRTRSLTCAGDFGQFVFTHDLTDIDWVPAAGVGVALDIQPSVYDARGLVDLLNTMANLGWATPYACWSIQQSRRNWHGWGPHEFAVELEKWEERATTENAHHSEEIFYTDVCDGGFYTIAATISAHPSRQIRNLNISFQLQGHPLDTRPLLELCHTLGVHENLYLRPRDTESVQRIHLGHKPIDIGEARALITAPEPDAEFGFSYWVTGVVIDNLFVSGHQHLEEGEALELRILEHSELLICDLAEHHPCDGRRYNYFLERIEYARTTDGLVCRTVVNWREV</sequence>
<dbReference type="GO" id="GO:0009307">
    <property type="term" value="P:DNA restriction-modification system"/>
    <property type="evidence" value="ECO:0007669"/>
    <property type="project" value="InterPro"/>
</dbReference>
<dbReference type="Pfam" id="PF04471">
    <property type="entry name" value="Mrr_cat"/>
    <property type="match status" value="1"/>
</dbReference>
<dbReference type="InterPro" id="IPR011335">
    <property type="entry name" value="Restrct_endonuc-II-like"/>
</dbReference>
<keyword evidence="2" id="KW-0540">Nuclease</keyword>
<dbReference type="Gene3D" id="3.40.1350.10">
    <property type="match status" value="1"/>
</dbReference>
<reference evidence="2 3" key="1">
    <citation type="submission" date="2023-07" db="EMBL/GenBank/DDBJ databases">
        <title>Micromonospora profundi TRM 95458 converts glycerol to a new osmotic compound.</title>
        <authorList>
            <person name="Lu D."/>
        </authorList>
    </citation>
    <scope>NUCLEOTIDE SEQUENCE [LARGE SCALE GENOMIC DNA]</scope>
    <source>
        <strain evidence="2 3">TRM95458</strain>
    </source>
</reference>
<keyword evidence="3" id="KW-1185">Reference proteome</keyword>
<accession>A0AAJ6L1P1</accession>
<dbReference type="Proteomes" id="UP001235874">
    <property type="component" value="Chromosome"/>
</dbReference>
<dbReference type="AlphaFoldDB" id="A0AAJ6L1P1"/>